<organism evidence="2 3">
    <name type="scientific">Teladorsagia circumcincta</name>
    <name type="common">Brown stomach worm</name>
    <name type="synonym">Ostertagia circumcincta</name>
    <dbReference type="NCBI Taxonomy" id="45464"/>
    <lineage>
        <taxon>Eukaryota</taxon>
        <taxon>Metazoa</taxon>
        <taxon>Ecdysozoa</taxon>
        <taxon>Nematoda</taxon>
        <taxon>Chromadorea</taxon>
        <taxon>Rhabditida</taxon>
        <taxon>Rhabditina</taxon>
        <taxon>Rhabditomorpha</taxon>
        <taxon>Strongyloidea</taxon>
        <taxon>Trichostrongylidae</taxon>
        <taxon>Teladorsagia</taxon>
    </lineage>
</organism>
<dbReference type="PROSITE" id="PS50092">
    <property type="entry name" value="TSP1"/>
    <property type="match status" value="2"/>
</dbReference>
<dbReference type="Proteomes" id="UP000230423">
    <property type="component" value="Unassembled WGS sequence"/>
</dbReference>
<gene>
    <name evidence="2" type="ORF">TELCIR_08003</name>
</gene>
<evidence type="ECO:0000313" key="3">
    <source>
        <dbReference type="Proteomes" id="UP000230423"/>
    </source>
</evidence>
<sequence length="416" mass="45103">MTPVHHHQTHAGPVVRALEATGPSGPKEEHVVIPVVHVLKLHNHESASRSNMTAHAGVLQHERRTVILVCATSQEILAVHRTHQRSSTESMHADHSGPTTISTPCNTDVCYFPRLSCCPGFESTVVKGRHSCGPVPVIPEEPYINTCGVDCCPSKGIWGEWSVTVPCNDTCGSCGRQVRSRKCLSLQYGCSCTGQAEENQVCGTAVCLFPRTTCCPGFTKKADPVTKKFICGPLPVVPPFNPEQTTCCDPEKKGLWNEWTEWSTCSSSCGLCGTQARNRTCASAPYGCPCTESTTESKDCGQAACTTAPACCKGYPAVGYDGAKFCQPEPPVQCPGTWTKWMTTTGSTCNDTCGMCGVISSYRYCWPSGCQCTLKIGKIFRDMQLKYLIIVERSNQIKLVDLPSVHSRERLAVLPT</sequence>
<dbReference type="OrthoDB" id="5821553at2759"/>
<dbReference type="InterPro" id="IPR000884">
    <property type="entry name" value="TSP1_rpt"/>
</dbReference>
<feature type="region of interest" description="Disordered" evidence="1">
    <location>
        <begin position="1"/>
        <end position="26"/>
    </location>
</feature>
<accession>A0A2G9UIU2</accession>
<dbReference type="InterPro" id="IPR036383">
    <property type="entry name" value="TSP1_rpt_sf"/>
</dbReference>
<evidence type="ECO:0000313" key="2">
    <source>
        <dbReference type="EMBL" id="PIO70159.1"/>
    </source>
</evidence>
<evidence type="ECO:0000256" key="1">
    <source>
        <dbReference type="SAM" id="MobiDB-lite"/>
    </source>
</evidence>
<dbReference type="PANTHER" id="PTHR31936:SF2">
    <property type="entry name" value="FLO11 DOMAIN-CONTAINING PROTEIN"/>
    <property type="match status" value="1"/>
</dbReference>
<dbReference type="EMBL" id="KZ346373">
    <property type="protein sequence ID" value="PIO70159.1"/>
    <property type="molecule type" value="Genomic_DNA"/>
</dbReference>
<keyword evidence="3" id="KW-1185">Reference proteome</keyword>
<dbReference type="Pfam" id="PF00090">
    <property type="entry name" value="TSP_1"/>
    <property type="match status" value="2"/>
</dbReference>
<proteinExistence type="predicted"/>
<dbReference type="AlphaFoldDB" id="A0A2G9UIU2"/>
<name>A0A2G9UIU2_TELCI</name>
<dbReference type="PANTHER" id="PTHR31936">
    <property type="entry name" value="PROTEIN CBG18744"/>
    <property type="match status" value="1"/>
</dbReference>
<dbReference type="Gene3D" id="2.20.100.10">
    <property type="entry name" value="Thrombospondin type-1 (TSP1) repeat"/>
    <property type="match status" value="2"/>
</dbReference>
<dbReference type="SUPFAM" id="SSF82895">
    <property type="entry name" value="TSP-1 type 1 repeat"/>
    <property type="match status" value="2"/>
</dbReference>
<reference evidence="2 3" key="1">
    <citation type="submission" date="2015-09" db="EMBL/GenBank/DDBJ databases">
        <title>Draft genome of the parasitic nematode Teladorsagia circumcincta isolate WARC Sus (inbred).</title>
        <authorList>
            <person name="Mitreva M."/>
        </authorList>
    </citation>
    <scope>NUCLEOTIDE SEQUENCE [LARGE SCALE GENOMIC DNA]</scope>
    <source>
        <strain evidence="2 3">S</strain>
    </source>
</reference>
<dbReference type="SMART" id="SM00209">
    <property type="entry name" value="TSP1"/>
    <property type="match status" value="2"/>
</dbReference>
<protein>
    <submittedName>
        <fullName evidence="2">Thrombospondin type 1 domain protein</fullName>
    </submittedName>
</protein>